<comment type="subcellular location">
    <subcellularLocation>
        <location evidence="1">Membrane</location>
    </subcellularLocation>
</comment>
<evidence type="ECO:0000256" key="2">
    <source>
        <dbReference type="ARBA" id="ARBA00023136"/>
    </source>
</evidence>
<feature type="signal peptide" evidence="3">
    <location>
        <begin position="1"/>
        <end position="24"/>
    </location>
</feature>
<gene>
    <name evidence="5" type="ORF">AMOR_41150</name>
</gene>
<organism evidence="5 6">
    <name type="scientific">Anaeromyxobacter oryzae</name>
    <dbReference type="NCBI Taxonomy" id="2918170"/>
    <lineage>
        <taxon>Bacteria</taxon>
        <taxon>Pseudomonadati</taxon>
        <taxon>Myxococcota</taxon>
        <taxon>Myxococcia</taxon>
        <taxon>Myxococcales</taxon>
        <taxon>Cystobacterineae</taxon>
        <taxon>Anaeromyxobacteraceae</taxon>
        <taxon>Anaeromyxobacter</taxon>
    </lineage>
</organism>
<dbReference type="Proteomes" id="UP001162891">
    <property type="component" value="Chromosome"/>
</dbReference>
<evidence type="ECO:0000256" key="1">
    <source>
        <dbReference type="ARBA" id="ARBA00004370"/>
    </source>
</evidence>
<dbReference type="InterPro" id="IPR000184">
    <property type="entry name" value="Bac_surfAg_D15"/>
</dbReference>
<accession>A0ABN6MVY1</accession>
<feature type="chain" id="PRO_5046254876" description="Bacterial surface antigen (D15) domain-containing protein" evidence="3">
    <location>
        <begin position="25"/>
        <end position="414"/>
    </location>
</feature>
<keyword evidence="2" id="KW-0472">Membrane</keyword>
<dbReference type="Gene3D" id="2.40.160.50">
    <property type="entry name" value="membrane protein fhac: a member of the omp85/tpsb transporter family"/>
    <property type="match status" value="1"/>
</dbReference>
<keyword evidence="3" id="KW-0732">Signal</keyword>
<proteinExistence type="predicted"/>
<evidence type="ECO:0000256" key="3">
    <source>
        <dbReference type="SAM" id="SignalP"/>
    </source>
</evidence>
<evidence type="ECO:0000313" key="6">
    <source>
        <dbReference type="Proteomes" id="UP001162891"/>
    </source>
</evidence>
<name>A0ABN6MVY1_9BACT</name>
<protein>
    <recommendedName>
        <fullName evidence="4">Bacterial surface antigen (D15) domain-containing protein</fullName>
    </recommendedName>
</protein>
<evidence type="ECO:0000259" key="4">
    <source>
        <dbReference type="Pfam" id="PF01103"/>
    </source>
</evidence>
<keyword evidence="6" id="KW-1185">Reference proteome</keyword>
<sequence length="414" mass="43955">MHLRPSVLLLSLASTLLAPAVALATSPAGPGTGLVTPAAAAEPPDRADEDFPEYLGRHLGLSAAAAAPTQSRFHLALLPFVMANPLVGAGGGAAALGGFRLGPPGEPFSRFEASAFATARHQAGGVLRTGIRLPSEGWLLVGDWGAGRFPNPAYGLGGLTTSADRTIVDRRQVQIHETAYRRTASRLFAGLGYDLDLFEGIVDRRAAAGEATGFAAYPFGTGSRSVSSGLSLHLLWDGRDNPVAPRRGQYALVRYRFEPSVLGTDDDWRSVYADARTYFPLRHGEDVLGLWAFAWSSFGNTPYLLLPAVGADPEHRSARGYVEGRFAAKDLAYLEAEYRIHLWQWLGGAVAASLAAPSERGTGVPGPLFRRVHPAIAGGWRVLLDRASGANIALDAAWAPGQGPSFYVNANETF</sequence>
<dbReference type="Pfam" id="PF01103">
    <property type="entry name" value="Omp85"/>
    <property type="match status" value="1"/>
</dbReference>
<feature type="domain" description="Bacterial surface antigen (D15)" evidence="4">
    <location>
        <begin position="223"/>
        <end position="293"/>
    </location>
</feature>
<reference evidence="6" key="1">
    <citation type="journal article" date="2022" name="Int. J. Syst. Evol. Microbiol.">
        <title>Anaeromyxobacter oryzae sp. nov., Anaeromyxobacter diazotrophicus sp. nov. and Anaeromyxobacter paludicola sp. nov., isolated from paddy soils.</title>
        <authorList>
            <person name="Itoh H."/>
            <person name="Xu Z."/>
            <person name="Mise K."/>
            <person name="Masuda Y."/>
            <person name="Ushijima N."/>
            <person name="Hayakawa C."/>
            <person name="Shiratori Y."/>
            <person name="Senoo K."/>
        </authorList>
    </citation>
    <scope>NUCLEOTIDE SEQUENCE [LARGE SCALE GENOMIC DNA]</scope>
    <source>
        <strain evidence="6">Red232</strain>
    </source>
</reference>
<dbReference type="EMBL" id="AP025591">
    <property type="protein sequence ID" value="BDG05119.1"/>
    <property type="molecule type" value="Genomic_DNA"/>
</dbReference>
<evidence type="ECO:0000313" key="5">
    <source>
        <dbReference type="EMBL" id="BDG05119.1"/>
    </source>
</evidence>
<dbReference type="RefSeq" id="WP_248353669.1">
    <property type="nucleotide sequence ID" value="NZ_AP025591.1"/>
</dbReference>